<protein>
    <recommendedName>
        <fullName evidence="3">Glycosyltransferase</fullName>
    </recommendedName>
</protein>
<dbReference type="AlphaFoldDB" id="U1NF67"/>
<organism evidence="1 2">
    <name type="scientific">Haloquadratum walsbyi J07HQW2</name>
    <dbReference type="NCBI Taxonomy" id="1238425"/>
    <lineage>
        <taxon>Archaea</taxon>
        <taxon>Methanobacteriati</taxon>
        <taxon>Methanobacteriota</taxon>
        <taxon>Stenosarchaea group</taxon>
        <taxon>Halobacteria</taxon>
        <taxon>Halobacteriales</taxon>
        <taxon>Haloferacaceae</taxon>
        <taxon>Haloquadratum</taxon>
    </lineage>
</organism>
<dbReference type="EMBL" id="KE356561">
    <property type="protein sequence ID" value="ERG95715.1"/>
    <property type="molecule type" value="Genomic_DNA"/>
</dbReference>
<sequence length="72" mass="7834">MAQLQSLTTDRTGFITDPTADALAQQLTDCLTDETTLTQVSTHAHSYGEAHAWDRIVTELEEAYSSAMSTDA</sequence>
<dbReference type="Proteomes" id="UP000030710">
    <property type="component" value="Unassembled WGS sequence"/>
</dbReference>
<evidence type="ECO:0000313" key="1">
    <source>
        <dbReference type="EMBL" id="ERG95715.1"/>
    </source>
</evidence>
<reference evidence="1 2" key="1">
    <citation type="journal article" date="2013" name="PLoS ONE">
        <title>Assembly-driven community genomics of a hypersaline microbial ecosystem.</title>
        <authorList>
            <person name="Podell S."/>
            <person name="Ugalde J.A."/>
            <person name="Narasingarao P."/>
            <person name="Banfield J.F."/>
            <person name="Heidelberg K.B."/>
            <person name="Allen E.E."/>
        </authorList>
    </citation>
    <scope>NUCLEOTIDE SEQUENCE [LARGE SCALE GENOMIC DNA]</scope>
    <source>
        <strain evidence="2">J07HQW2</strain>
    </source>
</reference>
<proteinExistence type="predicted"/>
<dbReference type="STRING" id="1238425.J07HQW2_02175"/>
<dbReference type="HOGENOM" id="CLU_2712743_0_0_2"/>
<evidence type="ECO:0000313" key="2">
    <source>
        <dbReference type="Proteomes" id="UP000030710"/>
    </source>
</evidence>
<gene>
    <name evidence="1" type="ORF">J07HQW2_02175</name>
</gene>
<evidence type="ECO:0008006" key="3">
    <source>
        <dbReference type="Google" id="ProtNLM"/>
    </source>
</evidence>
<dbReference type="SUPFAM" id="SSF53756">
    <property type="entry name" value="UDP-Glycosyltransferase/glycogen phosphorylase"/>
    <property type="match status" value="1"/>
</dbReference>
<name>U1NF67_9EURY</name>
<accession>U1NF67</accession>